<proteinExistence type="predicted"/>
<dbReference type="InterPro" id="IPR001466">
    <property type="entry name" value="Beta-lactam-related"/>
</dbReference>
<dbReference type="Proteomes" id="UP000676336">
    <property type="component" value="Unassembled WGS sequence"/>
</dbReference>
<organism evidence="2 3">
    <name type="scientific">Rotaria magnacalcarata</name>
    <dbReference type="NCBI Taxonomy" id="392030"/>
    <lineage>
        <taxon>Eukaryota</taxon>
        <taxon>Metazoa</taxon>
        <taxon>Spiralia</taxon>
        <taxon>Gnathifera</taxon>
        <taxon>Rotifera</taxon>
        <taxon>Eurotatoria</taxon>
        <taxon>Bdelloidea</taxon>
        <taxon>Philodinida</taxon>
        <taxon>Philodinidae</taxon>
        <taxon>Rotaria</taxon>
    </lineage>
</organism>
<evidence type="ECO:0000259" key="1">
    <source>
        <dbReference type="Pfam" id="PF00144"/>
    </source>
</evidence>
<feature type="non-terminal residue" evidence="2">
    <location>
        <position position="1"/>
    </location>
</feature>
<dbReference type="InterPro" id="IPR012338">
    <property type="entry name" value="Beta-lactam/transpept-like"/>
</dbReference>
<evidence type="ECO:0000313" key="3">
    <source>
        <dbReference type="Proteomes" id="UP000676336"/>
    </source>
</evidence>
<dbReference type="SUPFAM" id="SSF56601">
    <property type="entry name" value="beta-lactamase/transpeptidase-like"/>
    <property type="match status" value="1"/>
</dbReference>
<dbReference type="EMBL" id="CAJOBI010017218">
    <property type="protein sequence ID" value="CAF4193551.1"/>
    <property type="molecule type" value="Genomic_DNA"/>
</dbReference>
<dbReference type="Gene3D" id="3.40.710.10">
    <property type="entry name" value="DD-peptidase/beta-lactamase superfamily"/>
    <property type="match status" value="1"/>
</dbReference>
<dbReference type="Pfam" id="PF00144">
    <property type="entry name" value="Beta-lactamase"/>
    <property type="match status" value="1"/>
</dbReference>
<name>A0A8S2S246_9BILA</name>
<feature type="domain" description="Beta-lactamase-related" evidence="1">
    <location>
        <begin position="2"/>
        <end position="55"/>
    </location>
</feature>
<protein>
    <recommendedName>
        <fullName evidence="1">Beta-lactamase-related domain-containing protein</fullName>
    </recommendedName>
</protein>
<dbReference type="AlphaFoldDB" id="A0A8S2S246"/>
<comment type="caution">
    <text evidence="2">The sequence shown here is derived from an EMBL/GenBank/DDBJ whole genome shotgun (WGS) entry which is preliminary data.</text>
</comment>
<reference evidence="2" key="1">
    <citation type="submission" date="2021-02" db="EMBL/GenBank/DDBJ databases">
        <authorList>
            <person name="Nowell W R."/>
        </authorList>
    </citation>
    <scope>NUCLEOTIDE SEQUENCE</scope>
</reference>
<accession>A0A8S2S246</accession>
<evidence type="ECO:0000313" key="2">
    <source>
        <dbReference type="EMBL" id="CAF4193551.1"/>
    </source>
</evidence>
<sequence>VTFGLGWRLNRNKSLPWFGLYTSDQAFGHEGWTETCTVIDLKYSIAITLLTNQRHS</sequence>
<gene>
    <name evidence="2" type="ORF">SMN809_LOCUS21571</name>
</gene>